<dbReference type="AlphaFoldDB" id="A0A4D5RZN2"/>
<accession>A0A4D5RZN2</accession>
<name>A0A4D5RZN2_IXOSC</name>
<proteinExistence type="predicted"/>
<reference evidence="1" key="1">
    <citation type="submission" date="2019-04" db="EMBL/GenBank/DDBJ databases">
        <title>An insight into the mialome of Ixodes scapularis.</title>
        <authorList>
            <person name="Ribeiro J.M."/>
            <person name="Mather T.N."/>
            <person name="Karim S."/>
        </authorList>
    </citation>
    <scope>NUCLEOTIDE SEQUENCE</scope>
</reference>
<dbReference type="EMBL" id="GHJT01007376">
    <property type="protein sequence ID" value="MOY41347.1"/>
    <property type="molecule type" value="Transcribed_RNA"/>
</dbReference>
<organism evidence="1">
    <name type="scientific">Ixodes scapularis</name>
    <name type="common">Black-legged tick</name>
    <name type="synonym">Deer tick</name>
    <dbReference type="NCBI Taxonomy" id="6945"/>
    <lineage>
        <taxon>Eukaryota</taxon>
        <taxon>Metazoa</taxon>
        <taxon>Ecdysozoa</taxon>
        <taxon>Arthropoda</taxon>
        <taxon>Chelicerata</taxon>
        <taxon>Arachnida</taxon>
        <taxon>Acari</taxon>
        <taxon>Parasitiformes</taxon>
        <taxon>Ixodida</taxon>
        <taxon>Ixodoidea</taxon>
        <taxon>Ixodidae</taxon>
        <taxon>Ixodinae</taxon>
        <taxon>Ixodes</taxon>
    </lineage>
</organism>
<evidence type="ECO:0000313" key="1">
    <source>
        <dbReference type="EMBL" id="MOY41347.1"/>
    </source>
</evidence>
<protein>
    <submittedName>
        <fullName evidence="1">Uncharacterized protein</fullName>
    </submittedName>
</protein>
<sequence>MKRSVLVAFFSSAPLRLSLPPHPGASNVTRTLTRSPWRTDGILSLADVRRPRPRRLQQHRSAVSSPTLSFYGRPNHAASWTGSFLPLTLQLLHR</sequence>